<keyword evidence="5" id="KW-0408">Iron</keyword>
<protein>
    <submittedName>
        <fullName evidence="7">Possible rubredoxin</fullName>
    </submittedName>
</protein>
<dbReference type="GO" id="GO:0043448">
    <property type="term" value="P:alkane catabolic process"/>
    <property type="evidence" value="ECO:0007669"/>
    <property type="project" value="TreeGrafter"/>
</dbReference>
<dbReference type="KEGG" id="chu:CHU_1321"/>
<dbReference type="RefSeq" id="WP_011584708.1">
    <property type="nucleotide sequence ID" value="NC_008255.1"/>
</dbReference>
<dbReference type="OrthoDB" id="9758182at2"/>
<evidence type="ECO:0000313" key="8">
    <source>
        <dbReference type="Proteomes" id="UP000001822"/>
    </source>
</evidence>
<accession>A0A6N4SQP0</accession>
<dbReference type="GO" id="GO:0016491">
    <property type="term" value="F:oxidoreductase activity"/>
    <property type="evidence" value="ECO:0007669"/>
    <property type="project" value="InterPro"/>
</dbReference>
<evidence type="ECO:0000256" key="1">
    <source>
        <dbReference type="ARBA" id="ARBA00001965"/>
    </source>
</evidence>
<keyword evidence="4" id="KW-0249">Electron transport</keyword>
<dbReference type="EMBL" id="CP000383">
    <property type="protein sequence ID" value="ABG58593.1"/>
    <property type="molecule type" value="Genomic_DNA"/>
</dbReference>
<gene>
    <name evidence="7" type="primary">norV</name>
    <name evidence="7" type="ordered locus">CHU_1321</name>
</gene>
<dbReference type="SUPFAM" id="SSF55124">
    <property type="entry name" value="Nitrite/Sulfite reductase N-terminal domain-like"/>
    <property type="match status" value="1"/>
</dbReference>
<organism evidence="7 8">
    <name type="scientific">Cytophaga hutchinsonii (strain ATCC 33406 / DSM 1761 / CIP 103989 / NBRC 15051 / NCIMB 9469 / D465)</name>
    <dbReference type="NCBI Taxonomy" id="269798"/>
    <lineage>
        <taxon>Bacteria</taxon>
        <taxon>Pseudomonadati</taxon>
        <taxon>Bacteroidota</taxon>
        <taxon>Cytophagia</taxon>
        <taxon>Cytophagales</taxon>
        <taxon>Cytophagaceae</taxon>
        <taxon>Cytophaga</taxon>
    </lineage>
</organism>
<dbReference type="InterPro" id="IPR024934">
    <property type="entry name" value="Rubredoxin-like_dom"/>
</dbReference>
<dbReference type="InterPro" id="IPR024935">
    <property type="entry name" value="Rubredoxin_dom"/>
</dbReference>
<dbReference type="PANTHER" id="PTHR47627">
    <property type="entry name" value="RUBREDOXIN"/>
    <property type="match status" value="1"/>
</dbReference>
<evidence type="ECO:0000256" key="2">
    <source>
        <dbReference type="ARBA" id="ARBA00022448"/>
    </source>
</evidence>
<dbReference type="SUPFAM" id="SSF57802">
    <property type="entry name" value="Rubredoxin-like"/>
    <property type="match status" value="1"/>
</dbReference>
<reference evidence="7 8" key="1">
    <citation type="journal article" date="2007" name="Appl. Environ. Microbiol.">
        <title>Genome sequence of the cellulolytic gliding bacterium Cytophaga hutchinsonii.</title>
        <authorList>
            <person name="Xie G."/>
            <person name="Bruce D.C."/>
            <person name="Challacombe J.F."/>
            <person name="Chertkov O."/>
            <person name="Detter J.C."/>
            <person name="Gilna P."/>
            <person name="Han C.S."/>
            <person name="Lucas S."/>
            <person name="Misra M."/>
            <person name="Myers G.L."/>
            <person name="Richardson P."/>
            <person name="Tapia R."/>
            <person name="Thayer N."/>
            <person name="Thompson L.S."/>
            <person name="Brettin T.S."/>
            <person name="Henrissat B."/>
            <person name="Wilson D.B."/>
            <person name="McBride M.J."/>
        </authorList>
    </citation>
    <scope>NUCLEOTIDE SEQUENCE [LARGE SCALE GENOMIC DNA]</scope>
    <source>
        <strain evidence="8">ATCC 33406 / DSM 1761 / CIP 103989 / NBRC 15051 / NCIMB 9469 / D465</strain>
    </source>
</reference>
<dbReference type="InterPro" id="IPR036136">
    <property type="entry name" value="Nit/Sulf_reduc_fer-like_dom_sf"/>
</dbReference>
<keyword evidence="2" id="KW-0813">Transport</keyword>
<feature type="domain" description="Rubredoxin-like" evidence="6">
    <location>
        <begin position="430"/>
        <end position="481"/>
    </location>
</feature>
<dbReference type="CDD" id="cd00730">
    <property type="entry name" value="rubredoxin"/>
    <property type="match status" value="1"/>
</dbReference>
<evidence type="ECO:0000256" key="4">
    <source>
        <dbReference type="ARBA" id="ARBA00022982"/>
    </source>
</evidence>
<evidence type="ECO:0000259" key="6">
    <source>
        <dbReference type="PROSITE" id="PS50903"/>
    </source>
</evidence>
<dbReference type="Pfam" id="PF00301">
    <property type="entry name" value="Rubredoxin"/>
    <property type="match status" value="1"/>
</dbReference>
<keyword evidence="3" id="KW-0479">Metal-binding</keyword>
<proteinExistence type="predicted"/>
<sequence length="490" mass="56347">MPKRISVEVYCKGGIISPGTLRKIAMIAQQFGAECLQLGTRQEIRFTIKEIFMADFKIRFDLLSLSYSIGIHAHFNIVSSCLVKDILQTKVWLTEGEYKDILESFDFQPRIAINITDPDQYAMPLFTGVLNFIASTVEGYWNVYFSLPEQKEQGWLPVLIQSEKISSFSMFVQTCIFAQDKISLNELMEELYLLDTWNFKKVDAYPAIPDYHFFPVEGFHPYGSKHWLGIFNTHNEFSISLIDAICVEALESNIGTIYISSWDSFLLKNISTVRIPFWEQLLGLYDVSTGHAAHELNWNMNEWNMNSNEVRSYVNDYFRVRDKRTEGLILGVNNHPNDTFYSIKVVEEPLFTFLGKNCFPVYHIRYKENFNPNNPVDVAFMDYVQKKNLPEFISYLTEEYYTAKKARFDKALVTPAPAPVIVQKSKEAFEFSYQCSVCLTIYDPAYGDADEGIVPGTSFDALPQNYCCSICSNSKKGFNLFIDTETKHAS</sequence>
<evidence type="ECO:0000313" key="7">
    <source>
        <dbReference type="EMBL" id="ABG58593.1"/>
    </source>
</evidence>
<evidence type="ECO:0000256" key="5">
    <source>
        <dbReference type="ARBA" id="ARBA00023004"/>
    </source>
</evidence>
<dbReference type="Proteomes" id="UP000001822">
    <property type="component" value="Chromosome"/>
</dbReference>
<name>A0A6N4SQP0_CYTH3</name>
<dbReference type="PROSITE" id="PS50903">
    <property type="entry name" value="RUBREDOXIN_LIKE"/>
    <property type="match status" value="1"/>
</dbReference>
<dbReference type="AlphaFoldDB" id="A0A6N4SQP0"/>
<dbReference type="GO" id="GO:0005506">
    <property type="term" value="F:iron ion binding"/>
    <property type="evidence" value="ECO:0007669"/>
    <property type="project" value="InterPro"/>
</dbReference>
<evidence type="ECO:0000256" key="3">
    <source>
        <dbReference type="ARBA" id="ARBA00022723"/>
    </source>
</evidence>
<dbReference type="InterPro" id="IPR050526">
    <property type="entry name" value="Rubredoxin_ET"/>
</dbReference>
<dbReference type="GO" id="GO:0009055">
    <property type="term" value="F:electron transfer activity"/>
    <property type="evidence" value="ECO:0007669"/>
    <property type="project" value="TreeGrafter"/>
</dbReference>
<comment type="cofactor">
    <cofactor evidence="1">
        <name>Fe(3+)</name>
        <dbReference type="ChEBI" id="CHEBI:29034"/>
    </cofactor>
</comment>
<keyword evidence="8" id="KW-1185">Reference proteome</keyword>
<dbReference type="PANTHER" id="PTHR47627:SF1">
    <property type="entry name" value="RUBREDOXIN-1-RELATED"/>
    <property type="match status" value="1"/>
</dbReference>
<dbReference type="Gene3D" id="2.20.28.10">
    <property type="match status" value="1"/>
</dbReference>